<reference evidence="2 3" key="1">
    <citation type="journal article" date="2020" name="Mol. Biol. Evol.">
        <title>Distinct Expression and Methylation Patterns for Genes with Different Fates following a Single Whole-Genome Duplication in Flowering Plants.</title>
        <authorList>
            <person name="Shi T."/>
            <person name="Rahmani R.S."/>
            <person name="Gugger P.F."/>
            <person name="Wang M."/>
            <person name="Li H."/>
            <person name="Zhang Y."/>
            <person name="Li Z."/>
            <person name="Wang Q."/>
            <person name="Van de Peer Y."/>
            <person name="Marchal K."/>
            <person name="Chen J."/>
        </authorList>
    </citation>
    <scope>NUCLEOTIDE SEQUENCE [LARGE SCALE GENOMIC DNA]</scope>
    <source>
        <tissue evidence="2">Leaf</tissue>
    </source>
</reference>
<name>A0A822ZNF7_NELNU</name>
<feature type="region of interest" description="Disordered" evidence="1">
    <location>
        <begin position="64"/>
        <end position="84"/>
    </location>
</feature>
<dbReference type="Proteomes" id="UP000607653">
    <property type="component" value="Unassembled WGS sequence"/>
</dbReference>
<gene>
    <name evidence="2" type="ORF">HUJ06_016374</name>
</gene>
<evidence type="ECO:0000313" key="3">
    <source>
        <dbReference type="Proteomes" id="UP000607653"/>
    </source>
</evidence>
<organism evidence="2 3">
    <name type="scientific">Nelumbo nucifera</name>
    <name type="common">Sacred lotus</name>
    <dbReference type="NCBI Taxonomy" id="4432"/>
    <lineage>
        <taxon>Eukaryota</taxon>
        <taxon>Viridiplantae</taxon>
        <taxon>Streptophyta</taxon>
        <taxon>Embryophyta</taxon>
        <taxon>Tracheophyta</taxon>
        <taxon>Spermatophyta</taxon>
        <taxon>Magnoliopsida</taxon>
        <taxon>Proteales</taxon>
        <taxon>Nelumbonaceae</taxon>
        <taxon>Nelumbo</taxon>
    </lineage>
</organism>
<accession>A0A822ZNF7</accession>
<comment type="caution">
    <text evidence="2">The sequence shown here is derived from an EMBL/GenBank/DDBJ whole genome shotgun (WGS) entry which is preliminary data.</text>
</comment>
<sequence>MENFEKEEGVRNGLCGKYRRGVGSVAVTFEPRSRSGGVAPKPSAICYLPFLEDGRQVTFSADAPRSENLSFQQRSNAEAEIQSDNNQSRLKLRLTGPAILKLRLTS</sequence>
<dbReference type="EMBL" id="DUZY01000008">
    <property type="protein sequence ID" value="DAD46437.1"/>
    <property type="molecule type" value="Genomic_DNA"/>
</dbReference>
<evidence type="ECO:0000313" key="2">
    <source>
        <dbReference type="EMBL" id="DAD46437.1"/>
    </source>
</evidence>
<proteinExistence type="predicted"/>
<protein>
    <submittedName>
        <fullName evidence="2">Uncharacterized protein</fullName>
    </submittedName>
</protein>
<keyword evidence="3" id="KW-1185">Reference proteome</keyword>
<evidence type="ECO:0000256" key="1">
    <source>
        <dbReference type="SAM" id="MobiDB-lite"/>
    </source>
</evidence>
<feature type="compositionally biased region" description="Polar residues" evidence="1">
    <location>
        <begin position="67"/>
        <end position="84"/>
    </location>
</feature>
<dbReference type="AlphaFoldDB" id="A0A822ZNF7"/>